<evidence type="ECO:0000256" key="3">
    <source>
        <dbReference type="SAM" id="MobiDB-lite"/>
    </source>
</evidence>
<dbReference type="InterPro" id="IPR001487">
    <property type="entry name" value="Bromodomain"/>
</dbReference>
<feature type="compositionally biased region" description="Low complexity" evidence="3">
    <location>
        <begin position="786"/>
        <end position="799"/>
    </location>
</feature>
<dbReference type="GO" id="GO:0005634">
    <property type="term" value="C:nucleus"/>
    <property type="evidence" value="ECO:0007669"/>
    <property type="project" value="TreeGrafter"/>
</dbReference>
<dbReference type="STRING" id="39966.A0A369K8E9"/>
<sequence length="799" mass="87551">MNDVHSSLDGHAPVVPNGVHTPELVVNGDAKHISCDHHNADASPAADSPATPISNITAPDVKIDIDYQEQESDARHEPLPIKSLDSLDKYEDGSTIPQVGIADDPSTIPIHPPNGTPLTPSGEVIADMKMAEANPAPLSNGVNGGTLEDVVMHDADTETPATTPGLVHADSSMASIDANGASPAYSTPVEDHFERDDNDDKPPPAKRARMHSDADQASFAHSATPPPASALVSTASTPAPPLSSSSTLTPAQFRFSLSTIRSLKKLKDAGPFLRPVDHVALNIPHYPSIIKSPMDFSTIERKLMSSNPNKLDLNPQNPRYHTSHEFISDVRLIFQNCITFNGPDHAVSLMGKRVEQVFDKQIKQMPAATEVKQPAIVKKVATPPPPPPPSAPLKKPTVAARRPSTSVPVIRRSDTEAVGRPKREIHPPPPKDLTYADLPKKHRKAKVAKDDGTVEQLRFCSKLLIDLNRKQFYGIASPFYEPVDWVKLDLPSYPKMIKKPMDLSTMRKKLDSQLYPTAQKFFDDFKLMIRNCFLFNPAGTPVNQAGIELQRVFDEKWKHLPPLRDAATEDEDEDEDDDSEEDRQPYAGAIALMESQIEAMKGNIAALKSTKAPKEKKKKEKREKPPVASSSKVPTKQAKAPSKKKGKKPIADNDVLTFEQKKDLSESIAKLDEAKLEKVIQIIHEGVPEIRDSTEEIELEIDLLPASVLTKLYNFVIRPLRAPAMKRNRQGKGTGTGGLKRKSMDEDVEAEKIRLLEERMALFEGKSNGGGTLPTRRDHDSDHSSDSSSNSDSSGSDSE</sequence>
<dbReference type="GO" id="GO:0006338">
    <property type="term" value="P:chromatin remodeling"/>
    <property type="evidence" value="ECO:0007669"/>
    <property type="project" value="TreeGrafter"/>
</dbReference>
<dbReference type="FunCoup" id="A0A369K8E9">
    <property type="interactions" value="634"/>
</dbReference>
<feature type="domain" description="Bromo" evidence="4">
    <location>
        <begin position="471"/>
        <end position="543"/>
    </location>
</feature>
<dbReference type="GO" id="GO:0000785">
    <property type="term" value="C:chromatin"/>
    <property type="evidence" value="ECO:0007669"/>
    <property type="project" value="TreeGrafter"/>
</dbReference>
<feature type="region of interest" description="Disordered" evidence="3">
    <location>
        <begin position="177"/>
        <end position="248"/>
    </location>
</feature>
<evidence type="ECO:0000259" key="5">
    <source>
        <dbReference type="PROSITE" id="PS51525"/>
    </source>
</evidence>
<dbReference type="AlphaFoldDB" id="A0A369K8E9"/>
<evidence type="ECO:0000313" key="7">
    <source>
        <dbReference type="Proteomes" id="UP000076154"/>
    </source>
</evidence>
<accession>A0A369K8E9</accession>
<feature type="region of interest" description="Disordered" evidence="3">
    <location>
        <begin position="1"/>
        <end position="22"/>
    </location>
</feature>
<dbReference type="SUPFAM" id="SSF47370">
    <property type="entry name" value="Bromodomain"/>
    <property type="match status" value="2"/>
</dbReference>
<protein>
    <submittedName>
        <fullName evidence="6">SWR1 complex bromodomain subunit bdf1</fullName>
    </submittedName>
</protein>
<evidence type="ECO:0000259" key="4">
    <source>
        <dbReference type="PROSITE" id="PS50014"/>
    </source>
</evidence>
<evidence type="ECO:0000256" key="1">
    <source>
        <dbReference type="ARBA" id="ARBA00023117"/>
    </source>
</evidence>
<evidence type="ECO:0000256" key="2">
    <source>
        <dbReference type="PROSITE-ProRule" id="PRU00035"/>
    </source>
</evidence>
<dbReference type="PANTHER" id="PTHR22880">
    <property type="entry name" value="FALZ-RELATED BROMODOMAIN-CONTAINING PROTEINS"/>
    <property type="match status" value="1"/>
</dbReference>
<dbReference type="Pfam" id="PF00439">
    <property type="entry name" value="Bromodomain"/>
    <property type="match status" value="2"/>
</dbReference>
<dbReference type="PROSITE" id="PS50014">
    <property type="entry name" value="BROMODOMAIN_2"/>
    <property type="match status" value="2"/>
</dbReference>
<feature type="region of interest" description="Disordered" evidence="3">
    <location>
        <begin position="35"/>
        <end position="56"/>
    </location>
</feature>
<proteinExistence type="predicted"/>
<feature type="compositionally biased region" description="Acidic residues" evidence="3">
    <location>
        <begin position="568"/>
        <end position="581"/>
    </location>
</feature>
<dbReference type="InterPro" id="IPR036427">
    <property type="entry name" value="Bromodomain-like_sf"/>
</dbReference>
<feature type="region of interest" description="Disordered" evidence="3">
    <location>
        <begin position="605"/>
        <end position="651"/>
    </location>
</feature>
<comment type="caution">
    <text evidence="6">The sequence shown here is derived from an EMBL/GenBank/DDBJ whole genome shotgun (WGS) entry which is preliminary data.</text>
</comment>
<dbReference type="Proteomes" id="UP000076154">
    <property type="component" value="Unassembled WGS sequence"/>
</dbReference>
<feature type="region of interest" description="Disordered" evidence="3">
    <location>
        <begin position="374"/>
        <end position="411"/>
    </location>
</feature>
<feature type="compositionally biased region" description="Low complexity" evidence="3">
    <location>
        <begin position="233"/>
        <end position="248"/>
    </location>
</feature>
<feature type="region of interest" description="Disordered" evidence="3">
    <location>
        <begin position="761"/>
        <end position="799"/>
    </location>
</feature>
<feature type="compositionally biased region" description="Low complexity" evidence="3">
    <location>
        <begin position="41"/>
        <end position="50"/>
    </location>
</feature>
<dbReference type="EMBL" id="LUEZ02000010">
    <property type="protein sequence ID" value="RDB29127.1"/>
    <property type="molecule type" value="Genomic_DNA"/>
</dbReference>
<keyword evidence="1 2" id="KW-0103">Bromodomain</keyword>
<dbReference type="Gene3D" id="1.20.920.10">
    <property type="entry name" value="Bromodomain-like"/>
    <property type="match status" value="2"/>
</dbReference>
<reference evidence="6" key="1">
    <citation type="submission" date="2018-04" db="EMBL/GenBank/DDBJ databases">
        <title>Whole genome sequencing of Hypsizygus marmoreus.</title>
        <authorList>
            <person name="Choi I.-G."/>
            <person name="Min B."/>
            <person name="Kim J.-G."/>
            <person name="Kim S."/>
            <person name="Oh Y.-L."/>
            <person name="Kong W.-S."/>
            <person name="Park H."/>
            <person name="Jeong J."/>
            <person name="Song E.-S."/>
        </authorList>
    </citation>
    <scope>NUCLEOTIDE SEQUENCE [LARGE SCALE GENOMIC DNA]</scope>
    <source>
        <strain evidence="6">51987-8</strain>
    </source>
</reference>
<dbReference type="InterPro" id="IPR038336">
    <property type="entry name" value="NET_sf"/>
</dbReference>
<feature type="compositionally biased region" description="Basic and acidic residues" evidence="3">
    <location>
        <begin position="775"/>
        <end position="785"/>
    </location>
</feature>
<name>A0A369K8E9_HYPMA</name>
<dbReference type="PRINTS" id="PR00503">
    <property type="entry name" value="BROMODOMAIN"/>
</dbReference>
<feature type="region of interest" description="Disordered" evidence="3">
    <location>
        <begin position="726"/>
        <end position="746"/>
    </location>
</feature>
<dbReference type="InterPro" id="IPR050935">
    <property type="entry name" value="Bromo_chromatin_reader"/>
</dbReference>
<dbReference type="SMART" id="SM00297">
    <property type="entry name" value="BROMO"/>
    <property type="match status" value="2"/>
</dbReference>
<feature type="compositionally biased region" description="Basic and acidic residues" evidence="3">
    <location>
        <begin position="189"/>
        <end position="203"/>
    </location>
</feature>
<dbReference type="Pfam" id="PF17035">
    <property type="entry name" value="BET"/>
    <property type="match status" value="1"/>
</dbReference>
<gene>
    <name evidence="6" type="primary">bdf1</name>
    <name evidence="6" type="ORF">Hypma_015273</name>
</gene>
<feature type="compositionally biased region" description="Pro residues" evidence="3">
    <location>
        <begin position="382"/>
        <end position="391"/>
    </location>
</feature>
<dbReference type="Gene3D" id="1.20.1270.220">
    <property type="match status" value="1"/>
</dbReference>
<dbReference type="InParanoid" id="A0A369K8E9"/>
<feature type="domain" description="NET" evidence="5">
    <location>
        <begin position="646"/>
        <end position="727"/>
    </location>
</feature>
<dbReference type="InterPro" id="IPR027353">
    <property type="entry name" value="NET_dom"/>
</dbReference>
<keyword evidence="7" id="KW-1185">Reference proteome</keyword>
<dbReference type="GO" id="GO:0006355">
    <property type="term" value="P:regulation of DNA-templated transcription"/>
    <property type="evidence" value="ECO:0007669"/>
    <property type="project" value="TreeGrafter"/>
</dbReference>
<organism evidence="6 7">
    <name type="scientific">Hypsizygus marmoreus</name>
    <name type="common">White beech mushroom</name>
    <name type="synonym">Agaricus marmoreus</name>
    <dbReference type="NCBI Taxonomy" id="39966"/>
    <lineage>
        <taxon>Eukaryota</taxon>
        <taxon>Fungi</taxon>
        <taxon>Dikarya</taxon>
        <taxon>Basidiomycota</taxon>
        <taxon>Agaricomycotina</taxon>
        <taxon>Agaricomycetes</taxon>
        <taxon>Agaricomycetidae</taxon>
        <taxon>Agaricales</taxon>
        <taxon>Tricholomatineae</taxon>
        <taxon>Lyophyllaceae</taxon>
        <taxon>Hypsizygus</taxon>
    </lineage>
</organism>
<dbReference type="PANTHER" id="PTHR22880:SF225">
    <property type="entry name" value="BROMODOMAIN-CONTAINING PROTEIN BET-1-RELATED"/>
    <property type="match status" value="1"/>
</dbReference>
<dbReference type="PROSITE" id="PS51525">
    <property type="entry name" value="NET"/>
    <property type="match status" value="1"/>
</dbReference>
<dbReference type="CDD" id="cd05500">
    <property type="entry name" value="Bromo_BDF1_2_I"/>
    <property type="match status" value="1"/>
</dbReference>
<dbReference type="OrthoDB" id="784962at2759"/>
<feature type="region of interest" description="Disordered" evidence="3">
    <location>
        <begin position="562"/>
        <end position="582"/>
    </location>
</feature>
<feature type="domain" description="Bromo" evidence="4">
    <location>
        <begin position="264"/>
        <end position="348"/>
    </location>
</feature>
<evidence type="ECO:0000313" key="6">
    <source>
        <dbReference type="EMBL" id="RDB29127.1"/>
    </source>
</evidence>